<dbReference type="EMBL" id="SNAA01000001">
    <property type="protein sequence ID" value="TDL84254.1"/>
    <property type="molecule type" value="Genomic_DNA"/>
</dbReference>
<evidence type="ECO:0008006" key="3">
    <source>
        <dbReference type="Google" id="ProtNLM"/>
    </source>
</evidence>
<dbReference type="AlphaFoldDB" id="A0A4R6ALV7"/>
<sequence length="96" mass="9997">MSRRLLFAPVAALIVLAAVLGLRWGMGVARLAEGDVVAAMARRYVAAEPAGDPATCVARPGTGRAWVVVTCGAQGARMTWRVDRLGRVIAPRAGGI</sequence>
<evidence type="ECO:0000313" key="1">
    <source>
        <dbReference type="EMBL" id="TDL84254.1"/>
    </source>
</evidence>
<evidence type="ECO:0000313" key="2">
    <source>
        <dbReference type="Proteomes" id="UP000295701"/>
    </source>
</evidence>
<comment type="caution">
    <text evidence="1">The sequence shown here is derived from an EMBL/GenBank/DDBJ whole genome shotgun (WGS) entry which is preliminary data.</text>
</comment>
<organism evidence="1 2">
    <name type="scientific">Palleronia sediminis</name>
    <dbReference type="NCBI Taxonomy" id="2547833"/>
    <lineage>
        <taxon>Bacteria</taxon>
        <taxon>Pseudomonadati</taxon>
        <taxon>Pseudomonadota</taxon>
        <taxon>Alphaproteobacteria</taxon>
        <taxon>Rhodobacterales</taxon>
        <taxon>Roseobacteraceae</taxon>
        <taxon>Palleronia</taxon>
    </lineage>
</organism>
<keyword evidence="2" id="KW-1185">Reference proteome</keyword>
<protein>
    <recommendedName>
        <fullName evidence="3">DUF4333 domain-containing protein</fullName>
    </recommendedName>
</protein>
<proteinExistence type="predicted"/>
<name>A0A4R6ALV7_9RHOB</name>
<accession>A0A4R6ALV7</accession>
<dbReference type="Proteomes" id="UP000295701">
    <property type="component" value="Unassembled WGS sequence"/>
</dbReference>
<reference evidence="1 2" key="1">
    <citation type="submission" date="2019-03" db="EMBL/GenBank/DDBJ databases">
        <title>Primorskyibacter sp. SS33 isolated from sediments.</title>
        <authorList>
            <person name="Xunke S."/>
        </authorList>
    </citation>
    <scope>NUCLEOTIDE SEQUENCE [LARGE SCALE GENOMIC DNA]</scope>
    <source>
        <strain evidence="1 2">SS33</strain>
    </source>
</reference>
<gene>
    <name evidence="1" type="ORF">E2L08_01955</name>
</gene>
<dbReference type="RefSeq" id="WP_133395353.1">
    <property type="nucleotide sequence ID" value="NZ_SNAA01000001.1"/>
</dbReference>
<dbReference type="OrthoDB" id="7874631at2"/>